<dbReference type="Proteomes" id="UP000711391">
    <property type="component" value="Unassembled WGS sequence"/>
</dbReference>
<keyword evidence="2" id="KW-0378">Hydrolase</keyword>
<evidence type="ECO:0000259" key="1">
    <source>
        <dbReference type="Pfam" id="PF00561"/>
    </source>
</evidence>
<reference evidence="2" key="1">
    <citation type="submission" date="2020-10" db="EMBL/GenBank/DDBJ databases">
        <title>Microbiome of the Black Sea water column analyzed by genome centric metagenomics.</title>
        <authorList>
            <person name="Cabello-Yeves P.J."/>
            <person name="Callieri C."/>
            <person name="Picazo A."/>
            <person name="Mehrshad M."/>
            <person name="Haro-Moreno J.M."/>
            <person name="Roda-Garcia J."/>
            <person name="Dzembekova N."/>
            <person name="Slabakova V."/>
            <person name="Slabakova N."/>
            <person name="Moncheva S."/>
            <person name="Rodriguez-Valera F."/>
        </authorList>
    </citation>
    <scope>NUCLEOTIDE SEQUENCE</scope>
    <source>
        <strain evidence="2">BS307-5m-G50</strain>
    </source>
</reference>
<dbReference type="InterPro" id="IPR000073">
    <property type="entry name" value="AB_hydrolase_1"/>
</dbReference>
<dbReference type="EMBL" id="JADHQD010000026">
    <property type="protein sequence ID" value="MBL6818575.1"/>
    <property type="molecule type" value="Genomic_DNA"/>
</dbReference>
<dbReference type="PANTHER" id="PTHR43433">
    <property type="entry name" value="HYDROLASE, ALPHA/BETA FOLD FAMILY PROTEIN"/>
    <property type="match status" value="1"/>
</dbReference>
<dbReference type="GO" id="GO:0016787">
    <property type="term" value="F:hydrolase activity"/>
    <property type="evidence" value="ECO:0007669"/>
    <property type="project" value="UniProtKB-KW"/>
</dbReference>
<dbReference type="InterPro" id="IPR050471">
    <property type="entry name" value="AB_hydrolase"/>
</dbReference>
<dbReference type="AlphaFoldDB" id="A0A937LH19"/>
<dbReference type="PANTHER" id="PTHR43433:SF5">
    <property type="entry name" value="AB HYDROLASE-1 DOMAIN-CONTAINING PROTEIN"/>
    <property type="match status" value="1"/>
</dbReference>
<dbReference type="Pfam" id="PF00561">
    <property type="entry name" value="Abhydrolase_1"/>
    <property type="match status" value="1"/>
</dbReference>
<dbReference type="PRINTS" id="PR00111">
    <property type="entry name" value="ABHYDROLASE"/>
</dbReference>
<evidence type="ECO:0000313" key="2">
    <source>
        <dbReference type="EMBL" id="MBL6818575.1"/>
    </source>
</evidence>
<dbReference type="SUPFAM" id="SSF53474">
    <property type="entry name" value="alpha/beta-Hydrolases"/>
    <property type="match status" value="1"/>
</dbReference>
<dbReference type="InterPro" id="IPR029058">
    <property type="entry name" value="AB_hydrolase_fold"/>
</dbReference>
<dbReference type="Gene3D" id="3.40.50.1820">
    <property type="entry name" value="alpha/beta hydrolase"/>
    <property type="match status" value="1"/>
</dbReference>
<feature type="domain" description="AB hydrolase-1" evidence="1">
    <location>
        <begin position="27"/>
        <end position="283"/>
    </location>
</feature>
<accession>A0A937LH19</accession>
<comment type="caution">
    <text evidence="2">The sequence shown here is derived from an EMBL/GenBank/DDBJ whole genome shotgun (WGS) entry which is preliminary data.</text>
</comment>
<evidence type="ECO:0000313" key="3">
    <source>
        <dbReference type="Proteomes" id="UP000711391"/>
    </source>
</evidence>
<protein>
    <submittedName>
        <fullName evidence="2">Alpha/beta hydrolase</fullName>
    </submittedName>
</protein>
<organism evidence="2 3">
    <name type="scientific">SAR86 cluster bacterium</name>
    <dbReference type="NCBI Taxonomy" id="2030880"/>
    <lineage>
        <taxon>Bacteria</taxon>
        <taxon>Pseudomonadati</taxon>
        <taxon>Pseudomonadota</taxon>
        <taxon>Gammaproteobacteria</taxon>
        <taxon>SAR86 cluster</taxon>
    </lineage>
</organism>
<name>A0A937LH19_9GAMM</name>
<sequence>MKYDEGYAERNGVKIFYRDYGPKDADPILLVHGLGAQLVHWPEHLINFLLDNNLRPITFDNRDAGLSSRFKKKPSIVLGYLRYFFRLPIKSEYTLNDMSKDGINVLDHLDINKAHIVGTSMGGMISQIICAKYPNRVKTFTLIASTASIPGPFNGATKEVREMMIGRSQSTNPTMDEVYQRELKWIGLIGMQGKNIDTPKFRKDTINNFNRIKDIKDGYGYARQLTAILSSKNRIKKVKSIKAKTLLIHGKYDPVLNVKNSYFMNKLIENSELIVIPNMRHLIEEEILNQFKDKLKLHLSI</sequence>
<proteinExistence type="predicted"/>
<gene>
    <name evidence="2" type="ORF">ISQ64_04135</name>
</gene>